<reference evidence="3" key="1">
    <citation type="submission" date="2021-11" db="EMBL/GenBank/DDBJ databases">
        <title>Cultivation dependent microbiological survey of springs from the worlds oldest radium mine currently devoted to the extraction of radon-saturated water.</title>
        <authorList>
            <person name="Kapinusova G."/>
            <person name="Smrhova T."/>
            <person name="Strejcek M."/>
            <person name="Suman J."/>
            <person name="Jani K."/>
            <person name="Pajer P."/>
            <person name="Uhlik O."/>
        </authorList>
    </citation>
    <scope>NUCLEOTIDE SEQUENCE [LARGE SCALE GENOMIC DNA]</scope>
    <source>
        <strain evidence="3">J379</strain>
    </source>
</reference>
<dbReference type="EMBL" id="CP088295">
    <property type="protein sequence ID" value="UUY04460.1"/>
    <property type="molecule type" value="Genomic_DNA"/>
</dbReference>
<evidence type="ECO:0000256" key="1">
    <source>
        <dbReference type="SAM" id="Phobius"/>
    </source>
</evidence>
<name>A0ABY5PJ62_9ACTN</name>
<proteinExistence type="predicted"/>
<evidence type="ECO:0000313" key="2">
    <source>
        <dbReference type="EMBL" id="UUY04460.1"/>
    </source>
</evidence>
<protein>
    <submittedName>
        <fullName evidence="2">Uncharacterized protein</fullName>
    </submittedName>
</protein>
<keyword evidence="3" id="KW-1185">Reference proteome</keyword>
<dbReference type="RefSeq" id="WP_353864942.1">
    <property type="nucleotide sequence ID" value="NZ_CP088295.1"/>
</dbReference>
<evidence type="ECO:0000313" key="3">
    <source>
        <dbReference type="Proteomes" id="UP001058860"/>
    </source>
</evidence>
<feature type="transmembrane region" description="Helical" evidence="1">
    <location>
        <begin position="38"/>
        <end position="55"/>
    </location>
</feature>
<feature type="transmembrane region" description="Helical" evidence="1">
    <location>
        <begin position="12"/>
        <end position="32"/>
    </location>
</feature>
<keyword evidence="1" id="KW-0812">Transmembrane</keyword>
<keyword evidence="1" id="KW-0472">Membrane</keyword>
<gene>
    <name evidence="2" type="ORF">LRS13_02695</name>
</gene>
<dbReference type="Proteomes" id="UP001058860">
    <property type="component" value="Chromosome"/>
</dbReference>
<keyword evidence="1" id="KW-1133">Transmembrane helix</keyword>
<sequence length="178" mass="18194">MGGSIEARRVAGGRRLAGAAGAMLGAAFVVAYELDRGALDAGALIVGLVCGAIALKTSLFSEDDTSLDDIRTAAQVGAVPPVEGEAPRNLAVAAVGPAAACLGIVSFLAEVWPAAVDEAIVAAVVSALGRAAEWAVLRRAERDREGIAVELRAEDADDEAQVQVVLYRPNPVMTAFGR</sequence>
<organism evidence="2 3">
    <name type="scientific">Svornostia abyssi</name>
    <dbReference type="NCBI Taxonomy" id="2898438"/>
    <lineage>
        <taxon>Bacteria</taxon>
        <taxon>Bacillati</taxon>
        <taxon>Actinomycetota</taxon>
        <taxon>Thermoleophilia</taxon>
        <taxon>Solirubrobacterales</taxon>
        <taxon>Baekduiaceae</taxon>
        <taxon>Svornostia</taxon>
    </lineage>
</organism>
<accession>A0ABY5PJ62</accession>